<accession>A0A6J5U0H3</accession>
<evidence type="ECO:0000313" key="6">
    <source>
        <dbReference type="Proteomes" id="UP000507222"/>
    </source>
</evidence>
<dbReference type="PANTHER" id="PTHR42908">
    <property type="entry name" value="TRANSLATION ELONGATION FACTOR-RELATED"/>
    <property type="match status" value="1"/>
</dbReference>
<dbReference type="GO" id="GO:0003746">
    <property type="term" value="F:translation elongation factor activity"/>
    <property type="evidence" value="ECO:0007669"/>
    <property type="project" value="UniProtKB-KW"/>
</dbReference>
<sequence>MRGICFEVCDVVLHADAIHRGGGQVIPTARTLIYASQLTAKPSLLEPVYLVEIEAPEQTVSGIYGVLNQKRGHVFQEMQRPGTPLYNMKAYLPVIACLGSLMMMSDPLEAGSQASELVTDIRKRKGLKEQMTPLSEFEEKL</sequence>
<dbReference type="InterPro" id="IPR020568">
    <property type="entry name" value="Ribosomal_Su5_D2-typ_SF"/>
</dbReference>
<dbReference type="SUPFAM" id="SSF54211">
    <property type="entry name" value="Ribosomal protein S5 domain 2-like"/>
    <property type="match status" value="1"/>
</dbReference>
<dbReference type="Pfam" id="PF00679">
    <property type="entry name" value="EFG_C"/>
    <property type="match status" value="1"/>
</dbReference>
<dbReference type="PANTHER" id="PTHR42908:SF10">
    <property type="entry name" value="EUKARYOTIC TRANSLATION ELONGATION FACTOR 2"/>
    <property type="match status" value="1"/>
</dbReference>
<keyword evidence="2" id="KW-0251">Elongation factor</keyword>
<dbReference type="InterPro" id="IPR000640">
    <property type="entry name" value="EFG_V-like"/>
</dbReference>
<dbReference type="GO" id="GO:0043022">
    <property type="term" value="F:ribosome binding"/>
    <property type="evidence" value="ECO:0007669"/>
    <property type="project" value="TreeGrafter"/>
</dbReference>
<dbReference type="EMBL" id="CAEKDK010000002">
    <property type="protein sequence ID" value="CAB4268725.1"/>
    <property type="molecule type" value="Genomic_DNA"/>
</dbReference>
<dbReference type="AlphaFoldDB" id="A0A6J5U0H3"/>
<name>A0A6J5U0H3_PRUAR</name>
<reference evidence="5 6" key="1">
    <citation type="submission" date="2020-05" db="EMBL/GenBank/DDBJ databases">
        <authorList>
            <person name="Campoy J."/>
            <person name="Schneeberger K."/>
            <person name="Spophaly S."/>
        </authorList>
    </citation>
    <scope>NUCLEOTIDE SEQUENCE [LARGE SCALE GENOMIC DNA]</scope>
    <source>
        <strain evidence="5">PruArmRojPasFocal</strain>
    </source>
</reference>
<dbReference type="Proteomes" id="UP000507222">
    <property type="component" value="Unassembled WGS sequence"/>
</dbReference>
<proteinExistence type="predicted"/>
<dbReference type="InterPro" id="IPR035647">
    <property type="entry name" value="EFG_III/V"/>
</dbReference>
<keyword evidence="3" id="KW-0648">Protein biosynthesis</keyword>
<dbReference type="InterPro" id="IPR014721">
    <property type="entry name" value="Ribsml_uS5_D2-typ_fold_subgr"/>
</dbReference>
<evidence type="ECO:0000256" key="3">
    <source>
        <dbReference type="ARBA" id="ARBA00022917"/>
    </source>
</evidence>
<feature type="domain" description="Elongation factor EFG" evidence="4">
    <location>
        <begin position="44"/>
        <end position="97"/>
    </location>
</feature>
<gene>
    <name evidence="5" type="ORF">CURHAP_LOCUS12910</name>
</gene>
<dbReference type="GO" id="GO:0003924">
    <property type="term" value="F:GTPase activity"/>
    <property type="evidence" value="ECO:0007669"/>
    <property type="project" value="TreeGrafter"/>
</dbReference>
<dbReference type="GO" id="GO:1990904">
    <property type="term" value="C:ribonucleoprotein complex"/>
    <property type="evidence" value="ECO:0007669"/>
    <property type="project" value="TreeGrafter"/>
</dbReference>
<organism evidence="5 6">
    <name type="scientific">Prunus armeniaca</name>
    <name type="common">Apricot</name>
    <name type="synonym">Armeniaca vulgaris</name>
    <dbReference type="NCBI Taxonomy" id="36596"/>
    <lineage>
        <taxon>Eukaryota</taxon>
        <taxon>Viridiplantae</taxon>
        <taxon>Streptophyta</taxon>
        <taxon>Embryophyta</taxon>
        <taxon>Tracheophyta</taxon>
        <taxon>Spermatophyta</taxon>
        <taxon>Magnoliopsida</taxon>
        <taxon>eudicotyledons</taxon>
        <taxon>Gunneridae</taxon>
        <taxon>Pentapetalae</taxon>
        <taxon>rosids</taxon>
        <taxon>fabids</taxon>
        <taxon>Rosales</taxon>
        <taxon>Rosaceae</taxon>
        <taxon>Amygdaloideae</taxon>
        <taxon>Amygdaleae</taxon>
        <taxon>Prunus</taxon>
    </lineage>
</organism>
<dbReference type="GO" id="GO:0005829">
    <property type="term" value="C:cytosol"/>
    <property type="evidence" value="ECO:0007669"/>
    <property type="project" value="TreeGrafter"/>
</dbReference>
<dbReference type="Gene3D" id="3.30.230.10">
    <property type="match status" value="1"/>
</dbReference>
<evidence type="ECO:0000256" key="1">
    <source>
        <dbReference type="ARBA" id="ARBA00022490"/>
    </source>
</evidence>
<dbReference type="SUPFAM" id="SSF54980">
    <property type="entry name" value="EF-G C-terminal domain-like"/>
    <property type="match status" value="1"/>
</dbReference>
<evidence type="ECO:0000256" key="2">
    <source>
        <dbReference type="ARBA" id="ARBA00022768"/>
    </source>
</evidence>
<protein>
    <recommendedName>
        <fullName evidence="4">Elongation factor EFG domain-containing protein</fullName>
    </recommendedName>
</protein>
<keyword evidence="1" id="KW-0963">Cytoplasm</keyword>
<evidence type="ECO:0000313" key="5">
    <source>
        <dbReference type="EMBL" id="CAB4268725.1"/>
    </source>
</evidence>
<dbReference type="Gene3D" id="3.30.70.240">
    <property type="match status" value="1"/>
</dbReference>
<evidence type="ECO:0000259" key="4">
    <source>
        <dbReference type="Pfam" id="PF00679"/>
    </source>
</evidence>